<evidence type="ECO:0000313" key="6">
    <source>
        <dbReference type="EMBL" id="GAA3390999.1"/>
    </source>
</evidence>
<dbReference type="RefSeq" id="WP_345730359.1">
    <property type="nucleotide sequence ID" value="NZ_BAAAYN010000030.1"/>
</dbReference>
<comment type="caution">
    <text evidence="6">The sequence shown here is derived from an EMBL/GenBank/DDBJ whole genome shotgun (WGS) entry which is preliminary data.</text>
</comment>
<keyword evidence="7" id="KW-1185">Reference proteome</keyword>
<dbReference type="InterPro" id="IPR002835">
    <property type="entry name" value="CofC"/>
</dbReference>
<keyword evidence="4 5" id="KW-0342">GTP-binding</keyword>
<dbReference type="SUPFAM" id="SSF53448">
    <property type="entry name" value="Nucleotide-diphospho-sugar transferases"/>
    <property type="match status" value="1"/>
</dbReference>
<evidence type="ECO:0000256" key="3">
    <source>
        <dbReference type="ARBA" id="ARBA00022741"/>
    </source>
</evidence>
<dbReference type="PANTHER" id="PTHR40392">
    <property type="entry name" value="2-PHOSPHO-L-LACTATE GUANYLYLTRANSFERASE"/>
    <property type="match status" value="1"/>
</dbReference>
<dbReference type="Gene3D" id="3.90.550.10">
    <property type="entry name" value="Spore Coat Polysaccharide Biosynthesis Protein SpsA, Chain A"/>
    <property type="match status" value="1"/>
</dbReference>
<keyword evidence="1 5" id="KW-0808">Transferase</keyword>
<dbReference type="HAMAP" id="MF_02114">
    <property type="entry name" value="CofC"/>
    <property type="match status" value="1"/>
</dbReference>
<protein>
    <recommendedName>
        <fullName evidence="5">Phosphoenolpyruvate guanylyltransferase</fullName>
        <shortName evidence="5">PEP guanylyltransferase</shortName>
        <ecNumber evidence="5">2.7.7.105</ecNumber>
    </recommendedName>
</protein>
<comment type="similarity">
    <text evidence="5">Belongs to the CofC family.</text>
</comment>
<feature type="binding site" evidence="5">
    <location>
        <position position="186"/>
    </location>
    <ligand>
        <name>phosphoenolpyruvate</name>
        <dbReference type="ChEBI" id="CHEBI:58702"/>
    </ligand>
</feature>
<keyword evidence="2 5" id="KW-0548">Nucleotidyltransferase</keyword>
<proteinExistence type="inferred from homology"/>
<dbReference type="PANTHER" id="PTHR40392:SF1">
    <property type="entry name" value="2-PHOSPHO-L-LACTATE GUANYLYLTRANSFERASE"/>
    <property type="match status" value="1"/>
</dbReference>
<comment type="function">
    <text evidence="5">Guanylyltransferase that catalyzes the activation of phosphoenolpyruvate (PEP) as enolpyruvoyl-2-diphospho-5'-guanosine, via the condensation of PEP with GTP. It is involved in the biosynthesis of coenzyme F420, a hydride carrier cofactor.</text>
</comment>
<keyword evidence="3 5" id="KW-0547">Nucleotide-binding</keyword>
<evidence type="ECO:0000256" key="1">
    <source>
        <dbReference type="ARBA" id="ARBA00022679"/>
    </source>
</evidence>
<name>A0ABP6T2V2_9ACTN</name>
<evidence type="ECO:0000256" key="5">
    <source>
        <dbReference type="HAMAP-Rule" id="MF_02114"/>
    </source>
</evidence>
<dbReference type="GO" id="GO:0016779">
    <property type="term" value="F:nucleotidyltransferase activity"/>
    <property type="evidence" value="ECO:0007669"/>
    <property type="project" value="UniProtKB-KW"/>
</dbReference>
<evidence type="ECO:0000256" key="2">
    <source>
        <dbReference type="ARBA" id="ARBA00022695"/>
    </source>
</evidence>
<feature type="binding site" evidence="5">
    <location>
        <position position="167"/>
    </location>
    <ligand>
        <name>phosphoenolpyruvate</name>
        <dbReference type="ChEBI" id="CHEBI:58702"/>
    </ligand>
</feature>
<comment type="pathway">
    <text evidence="5">Cofactor biosynthesis; coenzyme F420 biosynthesis.</text>
</comment>
<dbReference type="EMBL" id="BAAAYN010000030">
    <property type="protein sequence ID" value="GAA3390999.1"/>
    <property type="molecule type" value="Genomic_DNA"/>
</dbReference>
<gene>
    <name evidence="6" type="primary">cofC</name>
    <name evidence="5" type="synonym">fbiD</name>
    <name evidence="6" type="ORF">GCM10020369_47160</name>
</gene>
<comment type="catalytic activity">
    <reaction evidence="5">
        <text>phosphoenolpyruvate + GTP + H(+) = enolpyruvoyl-2-diphospho-5'-guanosine + diphosphate</text>
        <dbReference type="Rhea" id="RHEA:30519"/>
        <dbReference type="ChEBI" id="CHEBI:15378"/>
        <dbReference type="ChEBI" id="CHEBI:33019"/>
        <dbReference type="ChEBI" id="CHEBI:37565"/>
        <dbReference type="ChEBI" id="CHEBI:58702"/>
        <dbReference type="ChEBI" id="CHEBI:143701"/>
        <dbReference type="EC" id="2.7.7.105"/>
    </reaction>
</comment>
<evidence type="ECO:0000256" key="4">
    <source>
        <dbReference type="ARBA" id="ARBA00023134"/>
    </source>
</evidence>
<feature type="binding site" evidence="5">
    <location>
        <position position="183"/>
    </location>
    <ligand>
        <name>phosphoenolpyruvate</name>
        <dbReference type="ChEBI" id="CHEBI:58702"/>
    </ligand>
</feature>
<dbReference type="InterPro" id="IPR029044">
    <property type="entry name" value="Nucleotide-diphossugar_trans"/>
</dbReference>
<evidence type="ECO:0000313" key="7">
    <source>
        <dbReference type="Proteomes" id="UP001501676"/>
    </source>
</evidence>
<reference evidence="7" key="1">
    <citation type="journal article" date="2019" name="Int. J. Syst. Evol. Microbiol.">
        <title>The Global Catalogue of Microorganisms (GCM) 10K type strain sequencing project: providing services to taxonomists for standard genome sequencing and annotation.</title>
        <authorList>
            <consortium name="The Broad Institute Genomics Platform"/>
            <consortium name="The Broad Institute Genome Sequencing Center for Infectious Disease"/>
            <person name="Wu L."/>
            <person name="Ma J."/>
        </authorList>
    </citation>
    <scope>NUCLEOTIDE SEQUENCE [LARGE SCALE GENOMIC DNA]</scope>
    <source>
        <strain evidence="7">JCM 9458</strain>
    </source>
</reference>
<dbReference type="EC" id="2.7.7.105" evidence="5"/>
<organism evidence="6 7">
    <name type="scientific">Cryptosporangium minutisporangium</name>
    <dbReference type="NCBI Taxonomy" id="113569"/>
    <lineage>
        <taxon>Bacteria</taxon>
        <taxon>Bacillati</taxon>
        <taxon>Actinomycetota</taxon>
        <taxon>Actinomycetes</taxon>
        <taxon>Cryptosporangiales</taxon>
        <taxon>Cryptosporangiaceae</taxon>
        <taxon>Cryptosporangium</taxon>
    </lineage>
</organism>
<sequence>MTGWSIVTPVKPLGQAKSRLRATLPAAVAYFSGPDPLGALEAPDETGDWHAEVALAMALDTVAAVLAADRVDRVVVVTDDPVAAAALGALGAVCVPDTPGSGLNAALRHGASVAALLSRTDRRGARGTATLGADLPALRTAELDVALRTVERLGVRSFVPDAAGTGTTLLAAPGRTPLNPAYGPGSALVHASDGAVDLASGGPEIATRRVGPSLRQDVDTAADLAAARALGLGPRTAALLASTPSVFPAGCAAC</sequence>
<accession>A0ABP6T2V2</accession>
<dbReference type="Proteomes" id="UP001501676">
    <property type="component" value="Unassembled WGS sequence"/>
</dbReference>